<keyword evidence="2" id="KW-0880">Kelch repeat</keyword>
<dbReference type="FunFam" id="1.25.40.420:FF:000001">
    <property type="entry name" value="Kelch-like family member 12"/>
    <property type="match status" value="1"/>
</dbReference>
<dbReference type="InterPro" id="IPR011705">
    <property type="entry name" value="BACK"/>
</dbReference>
<evidence type="ECO:0000313" key="13">
    <source>
        <dbReference type="Proteomes" id="UP000225706"/>
    </source>
</evidence>
<evidence type="ECO:0000256" key="6">
    <source>
        <dbReference type="ARBA" id="ARBA00022737"/>
    </source>
</evidence>
<dbReference type="InterPro" id="IPR015915">
    <property type="entry name" value="Kelch-typ_b-propeller"/>
</dbReference>
<evidence type="ECO:0000256" key="7">
    <source>
        <dbReference type="ARBA" id="ARBA00022989"/>
    </source>
</evidence>
<evidence type="ECO:0000256" key="8">
    <source>
        <dbReference type="ARBA" id="ARBA00023136"/>
    </source>
</evidence>
<keyword evidence="8 10" id="KW-0472">Membrane</keyword>
<keyword evidence="6" id="KW-0677">Repeat</keyword>
<feature type="compositionally biased region" description="Basic and acidic residues" evidence="9">
    <location>
        <begin position="1"/>
        <end position="11"/>
    </location>
</feature>
<dbReference type="Pfam" id="PF07707">
    <property type="entry name" value="BACK"/>
    <property type="match status" value="1"/>
</dbReference>
<dbReference type="Gene3D" id="1.25.40.420">
    <property type="match status" value="1"/>
</dbReference>
<feature type="transmembrane region" description="Helical" evidence="10">
    <location>
        <begin position="188"/>
        <end position="211"/>
    </location>
</feature>
<dbReference type="SMART" id="SM00612">
    <property type="entry name" value="Kelch"/>
    <property type="match status" value="4"/>
</dbReference>
<evidence type="ECO:0000256" key="1">
    <source>
        <dbReference type="ARBA" id="ARBA00004141"/>
    </source>
</evidence>
<evidence type="ECO:0000313" key="12">
    <source>
        <dbReference type="EMBL" id="PFX21676.1"/>
    </source>
</evidence>
<evidence type="ECO:0000256" key="9">
    <source>
        <dbReference type="SAM" id="MobiDB-lite"/>
    </source>
</evidence>
<dbReference type="OrthoDB" id="5956771at2759"/>
<feature type="transmembrane region" description="Helical" evidence="10">
    <location>
        <begin position="156"/>
        <end position="182"/>
    </location>
</feature>
<feature type="domain" description="BTB" evidence="11">
    <location>
        <begin position="329"/>
        <end position="396"/>
    </location>
</feature>
<accession>A0A2B4RWY5</accession>
<dbReference type="PANTHER" id="PTHR45632:SF30">
    <property type="entry name" value="BTB DOMAIN-CONTAINING PROTEIN"/>
    <property type="match status" value="1"/>
</dbReference>
<dbReference type="SUPFAM" id="SSF54695">
    <property type="entry name" value="POZ domain"/>
    <property type="match status" value="1"/>
</dbReference>
<dbReference type="PROSITE" id="PS50097">
    <property type="entry name" value="BTB"/>
    <property type="match status" value="1"/>
</dbReference>
<dbReference type="AlphaFoldDB" id="A0A2B4RWY5"/>
<dbReference type="SUPFAM" id="SSF117281">
    <property type="entry name" value="Kelch motif"/>
    <property type="match status" value="1"/>
</dbReference>
<evidence type="ECO:0000256" key="2">
    <source>
        <dbReference type="ARBA" id="ARBA00022441"/>
    </source>
</evidence>
<name>A0A2B4RWY5_STYPI</name>
<feature type="transmembrane region" description="Helical" evidence="10">
    <location>
        <begin position="86"/>
        <end position="104"/>
    </location>
</feature>
<organism evidence="12 13">
    <name type="scientific">Stylophora pistillata</name>
    <name type="common">Smooth cauliflower coral</name>
    <dbReference type="NCBI Taxonomy" id="50429"/>
    <lineage>
        <taxon>Eukaryota</taxon>
        <taxon>Metazoa</taxon>
        <taxon>Cnidaria</taxon>
        <taxon>Anthozoa</taxon>
        <taxon>Hexacorallia</taxon>
        <taxon>Scleractinia</taxon>
        <taxon>Astrocoeniina</taxon>
        <taxon>Pocilloporidae</taxon>
        <taxon>Stylophora</taxon>
    </lineage>
</organism>
<dbReference type="PRINTS" id="PR00501">
    <property type="entry name" value="KELCHREPEAT"/>
</dbReference>
<gene>
    <name evidence="12" type="primary">klhl12</name>
    <name evidence="12" type="ORF">AWC38_SpisGene13814</name>
</gene>
<dbReference type="Gene3D" id="3.30.710.10">
    <property type="entry name" value="Potassium Channel Kv1.1, Chain A"/>
    <property type="match status" value="1"/>
</dbReference>
<dbReference type="Pfam" id="PF00651">
    <property type="entry name" value="BTB"/>
    <property type="match status" value="1"/>
</dbReference>
<dbReference type="STRING" id="50429.A0A2B4RWY5"/>
<reference evidence="13" key="1">
    <citation type="journal article" date="2017" name="bioRxiv">
        <title>Comparative analysis of the genomes of Stylophora pistillata and Acropora digitifera provides evidence for extensive differences between species of corals.</title>
        <authorList>
            <person name="Voolstra C.R."/>
            <person name="Li Y."/>
            <person name="Liew Y.J."/>
            <person name="Baumgarten S."/>
            <person name="Zoccola D."/>
            <person name="Flot J.-F."/>
            <person name="Tambutte S."/>
            <person name="Allemand D."/>
            <person name="Aranda M."/>
        </authorList>
    </citation>
    <scope>NUCLEOTIDE SEQUENCE [LARGE SCALE GENOMIC DNA]</scope>
</reference>
<dbReference type="InterPro" id="IPR059081">
    <property type="entry name" value="PRRT3-4"/>
</dbReference>
<evidence type="ECO:0000256" key="4">
    <source>
        <dbReference type="ARBA" id="ARBA00022692"/>
    </source>
</evidence>
<dbReference type="Gene3D" id="2.120.10.80">
    <property type="entry name" value="Kelch-type beta propeller"/>
    <property type="match status" value="1"/>
</dbReference>
<dbReference type="PANTHER" id="PTHR45632">
    <property type="entry name" value="LD33804P"/>
    <property type="match status" value="1"/>
</dbReference>
<dbReference type="Proteomes" id="UP000225706">
    <property type="component" value="Unassembled WGS sequence"/>
</dbReference>
<comment type="caution">
    <text evidence="12">The sequence shown here is derived from an EMBL/GenBank/DDBJ whole genome shotgun (WGS) entry which is preliminary data.</text>
</comment>
<keyword evidence="7 10" id="KW-1133">Transmembrane helix</keyword>
<dbReference type="SMART" id="SM00225">
    <property type="entry name" value="BTB"/>
    <property type="match status" value="1"/>
</dbReference>
<evidence type="ECO:0000259" key="11">
    <source>
        <dbReference type="PROSITE" id="PS50097"/>
    </source>
</evidence>
<feature type="compositionally biased region" description="Polar residues" evidence="9">
    <location>
        <begin position="12"/>
        <end position="23"/>
    </location>
</feature>
<sequence>MTSNSDKDQKPHQFSSSNESTGDNLLHNWAEPSPNWLEAIEEWDWLWLAHVYGFGGIFVLVASYAIRRFIASRKTVLTQHRVHRAVMNIALLVAGFLRSLILFWDPYASSSDTTDLQLLICIISWGISSACITSSFSIMLLIFLETTKTSLGPARLKNLPCLLSIALVNISYLLLSDLVVWFHPEAKVMIFICHVTFAAWGLAVSVGYLVAGIRMWCNLKSSLGGTFFNRELDRDFKRLKRLFILMCWASCLGIFKFSLSLYNAIGEYGVFADIGFVKSWPCKFMFLRNNMATADATILKGDAEEKTYGDFKEELLQKLNELRETNILCDTIIRAQGQDFPAHKCVLSAASPYFRAMFTGELREKESKLVDIQDIKSSTLNDVLRYVYTGETRIDSSNAKDLVMAADYLIIPSLKGRVTRFLEETLKASNCLALESFASRYNCESLKRAAVDYEMENFVEVAKSEDFRLLDVEKVTELICMDEINVAEEEEVYEAVMAWVKHDLSSRECLLQSLLKCVRLFSLSKYKLRNILDEELVSKDPVCMKEVISALDLFIFPGELLVTSMKPRLSLSSWEDVVILTGGEVTWGSNYDTTVCFVPSTLGWFYLPTMPFSRSLHGAAICSGILYVMGGKQSVPVCFLDQKQNKWDTLDLTLDREGCTVTSLNEELYVIGGKDSWQDVQIYTPFLNKWRQGTSMETTRAGHSAVVLQGHIYVVAGYNGKVCLSSAECYNPSTDQWAEISGMSKVRRSAAAVAVGRNIFVVGGFGDMTSLTIEPSCEIFSQGANQWSLVPSLSIPRAASGIVSIGDKVYLFGGEDEDDYQNDVLCCDLGKNEWHKISVIPTGQR</sequence>
<dbReference type="EMBL" id="LSMT01000267">
    <property type="protein sequence ID" value="PFX21676.1"/>
    <property type="molecule type" value="Genomic_DNA"/>
</dbReference>
<feature type="transmembrane region" description="Helical" evidence="10">
    <location>
        <begin position="242"/>
        <end position="262"/>
    </location>
</feature>
<keyword evidence="4 10" id="KW-0812">Transmembrane</keyword>
<keyword evidence="5" id="KW-0732">Signal</keyword>
<feature type="region of interest" description="Disordered" evidence="9">
    <location>
        <begin position="1"/>
        <end position="23"/>
    </location>
</feature>
<dbReference type="InterPro" id="IPR011333">
    <property type="entry name" value="SKP1/BTB/POZ_sf"/>
</dbReference>
<evidence type="ECO:0000256" key="5">
    <source>
        <dbReference type="ARBA" id="ARBA00022729"/>
    </source>
</evidence>
<dbReference type="SMART" id="SM00875">
    <property type="entry name" value="BACK"/>
    <property type="match status" value="1"/>
</dbReference>
<dbReference type="Pfam" id="PF24681">
    <property type="entry name" value="Kelch_KLHDC2_KLHL20_DRC7"/>
    <property type="match status" value="1"/>
</dbReference>
<feature type="transmembrane region" description="Helical" evidence="10">
    <location>
        <begin position="45"/>
        <end position="66"/>
    </location>
</feature>
<keyword evidence="13" id="KW-1185">Reference proteome</keyword>
<dbReference type="Pfam" id="PF25987">
    <property type="entry name" value="PRRT3"/>
    <property type="match status" value="1"/>
</dbReference>
<dbReference type="InterPro" id="IPR000210">
    <property type="entry name" value="BTB/POZ_dom"/>
</dbReference>
<evidence type="ECO:0000256" key="10">
    <source>
        <dbReference type="SAM" id="Phobius"/>
    </source>
</evidence>
<proteinExistence type="predicted"/>
<feature type="transmembrane region" description="Helical" evidence="10">
    <location>
        <begin position="116"/>
        <end position="144"/>
    </location>
</feature>
<evidence type="ECO:0000256" key="3">
    <source>
        <dbReference type="ARBA" id="ARBA00022553"/>
    </source>
</evidence>
<dbReference type="Pfam" id="PF07646">
    <property type="entry name" value="Kelch_2"/>
    <property type="match status" value="1"/>
</dbReference>
<keyword evidence="3" id="KW-0597">Phosphoprotein</keyword>
<protein>
    <submittedName>
        <fullName evidence="12">Kelch-like protein 12</fullName>
    </submittedName>
</protein>
<dbReference type="InterPro" id="IPR006652">
    <property type="entry name" value="Kelch_1"/>
</dbReference>
<dbReference type="InterPro" id="IPR011498">
    <property type="entry name" value="Kelch_2"/>
</dbReference>
<comment type="subcellular location">
    <subcellularLocation>
        <location evidence="1">Membrane</location>
        <topology evidence="1">Multi-pass membrane protein</topology>
    </subcellularLocation>
</comment>